<dbReference type="EMBL" id="CM047736">
    <property type="protein sequence ID" value="KAJ0054372.1"/>
    <property type="molecule type" value="Genomic_DNA"/>
</dbReference>
<comment type="caution">
    <text evidence="1">The sequence shown here is derived from an EMBL/GenBank/DDBJ whole genome shotgun (WGS) entry which is preliminary data.</text>
</comment>
<protein>
    <submittedName>
        <fullName evidence="1">Uncharacterized protein</fullName>
    </submittedName>
</protein>
<name>A0ACC0ZQ61_9ROSI</name>
<organism evidence="1 2">
    <name type="scientific">Pistacia integerrima</name>
    <dbReference type="NCBI Taxonomy" id="434235"/>
    <lineage>
        <taxon>Eukaryota</taxon>
        <taxon>Viridiplantae</taxon>
        <taxon>Streptophyta</taxon>
        <taxon>Embryophyta</taxon>
        <taxon>Tracheophyta</taxon>
        <taxon>Spermatophyta</taxon>
        <taxon>Magnoliopsida</taxon>
        <taxon>eudicotyledons</taxon>
        <taxon>Gunneridae</taxon>
        <taxon>Pentapetalae</taxon>
        <taxon>rosids</taxon>
        <taxon>malvids</taxon>
        <taxon>Sapindales</taxon>
        <taxon>Anacardiaceae</taxon>
        <taxon>Pistacia</taxon>
    </lineage>
</organism>
<accession>A0ACC0ZQ61</accession>
<keyword evidence="2" id="KW-1185">Reference proteome</keyword>
<evidence type="ECO:0000313" key="2">
    <source>
        <dbReference type="Proteomes" id="UP001163603"/>
    </source>
</evidence>
<proteinExistence type="predicted"/>
<reference evidence="2" key="1">
    <citation type="journal article" date="2023" name="G3 (Bethesda)">
        <title>Genome assembly and association tests identify interacting loci associated with vigor, precocity, and sex in interspecific pistachio rootstocks.</title>
        <authorList>
            <person name="Palmer W."/>
            <person name="Jacygrad E."/>
            <person name="Sagayaradj S."/>
            <person name="Cavanaugh K."/>
            <person name="Han R."/>
            <person name="Bertier L."/>
            <person name="Beede B."/>
            <person name="Kafkas S."/>
            <person name="Golino D."/>
            <person name="Preece J."/>
            <person name="Michelmore R."/>
        </authorList>
    </citation>
    <scope>NUCLEOTIDE SEQUENCE [LARGE SCALE GENOMIC DNA]</scope>
</reference>
<gene>
    <name evidence="1" type="ORF">Pint_00998</name>
</gene>
<dbReference type="Proteomes" id="UP001163603">
    <property type="component" value="Chromosome 1"/>
</dbReference>
<evidence type="ECO:0000313" key="1">
    <source>
        <dbReference type="EMBL" id="KAJ0054372.1"/>
    </source>
</evidence>
<sequence length="190" mass="20989">MASHAQDLKQRIKDGPADTPTPDNNYTKSKREKRTDMAKRGLRSLSIAVALPLALILFDIYYFGSSRSYVALKKPLWFPPLWVIHTACMASSFLMGLSAWLVWAEGGFHNNPTALSFCLGELLLSLAWHPIVLHLGANWVGLILCLAMFGALAGCCQAFREVNPIASDLVKPCLAWTAFLAIVNLKLLFL</sequence>